<evidence type="ECO:0000256" key="3">
    <source>
        <dbReference type="ARBA" id="ARBA00022723"/>
    </source>
</evidence>
<dbReference type="GO" id="GO:0051539">
    <property type="term" value="F:4 iron, 4 sulfur cluster binding"/>
    <property type="evidence" value="ECO:0007669"/>
    <property type="project" value="UniProtKB-KW"/>
</dbReference>
<feature type="domain" description="Nitrite/Sulfite reductase ferredoxin-like" evidence="7">
    <location>
        <begin position="24"/>
        <end position="81"/>
    </location>
</feature>
<evidence type="ECO:0000256" key="1">
    <source>
        <dbReference type="ARBA" id="ARBA00022485"/>
    </source>
</evidence>
<keyword evidence="5" id="KW-0408">Iron</keyword>
<keyword evidence="9" id="KW-1185">Reference proteome</keyword>
<dbReference type="OrthoDB" id="105450at2"/>
<keyword evidence="1" id="KW-0004">4Fe-4S</keyword>
<dbReference type="AlphaFoldDB" id="A0A2G5PA59"/>
<gene>
    <name evidence="8" type="primary">cobG</name>
    <name evidence="8" type="ORF">CQY22_010345</name>
</gene>
<dbReference type="RefSeq" id="WP_090589907.1">
    <property type="nucleotide sequence ID" value="NZ_CP104302.1"/>
</dbReference>
<sequence>MARTRDQDACPSALRLHRAADGGLARVRLPGGMITHGQLHALALLAVEFGSGVLELTNRASLQIRGIAPADEAAVSEAVAAAGLLPSATHERARNIVASPLSGRSGGLSDIRPLVDELDAAICATPELADLPGRFLFALDDGRGDVAGLRADVCARTRADGSVAVSLAGVDTGVRIDPADTVEVLVTVARRFQRARGKAWRVAELPDSAVLLDGFPRCGGAGDRAPRTARGPIGWIDQDADGLVALAGAIPLGVLPARTAEFLAAIEAPLVVTPWRSVLVCDLTEGVADTALRVLAPMGLVFDAASQWLSVSCCTGSPGCEKSRADVRADTAAAVAGGPLHCADDETLGLADLLGERPEDGHLHVVGCERACGNPHIGELLVAGDAGYLRA</sequence>
<dbReference type="EMBL" id="PDCN02000011">
    <property type="protein sequence ID" value="PIB75251.1"/>
    <property type="molecule type" value="Genomic_DNA"/>
</dbReference>
<keyword evidence="6" id="KW-0411">Iron-sulfur</keyword>
<evidence type="ECO:0000256" key="5">
    <source>
        <dbReference type="ARBA" id="ARBA00023004"/>
    </source>
</evidence>
<dbReference type="InterPro" id="IPR005117">
    <property type="entry name" value="NiRdtase/SiRdtase_haem-b_fer"/>
</dbReference>
<comment type="caution">
    <text evidence="8">The sequence shown here is derived from an EMBL/GenBank/DDBJ whole genome shotgun (WGS) entry which is preliminary data.</text>
</comment>
<evidence type="ECO:0000259" key="7">
    <source>
        <dbReference type="Pfam" id="PF03460"/>
    </source>
</evidence>
<dbReference type="SUPFAM" id="SSF56014">
    <property type="entry name" value="Nitrite and sulphite reductase 4Fe-4S domain-like"/>
    <property type="match status" value="1"/>
</dbReference>
<evidence type="ECO:0000256" key="4">
    <source>
        <dbReference type="ARBA" id="ARBA00023002"/>
    </source>
</evidence>
<keyword evidence="2" id="KW-0349">Heme</keyword>
<dbReference type="InterPro" id="IPR036136">
    <property type="entry name" value="Nit/Sulf_reduc_fer-like_dom_sf"/>
</dbReference>
<dbReference type="Proteomes" id="UP000230551">
    <property type="component" value="Unassembled WGS sequence"/>
</dbReference>
<organism evidence="8 9">
    <name type="scientific">Mycolicibacterium brumae</name>
    <dbReference type="NCBI Taxonomy" id="85968"/>
    <lineage>
        <taxon>Bacteria</taxon>
        <taxon>Bacillati</taxon>
        <taxon>Actinomycetota</taxon>
        <taxon>Actinomycetes</taxon>
        <taxon>Mycobacteriales</taxon>
        <taxon>Mycobacteriaceae</taxon>
        <taxon>Mycolicibacterium</taxon>
    </lineage>
</organism>
<dbReference type="GO" id="GO:0046872">
    <property type="term" value="F:metal ion binding"/>
    <property type="evidence" value="ECO:0007669"/>
    <property type="project" value="UniProtKB-KW"/>
</dbReference>
<dbReference type="GO" id="GO:0016491">
    <property type="term" value="F:oxidoreductase activity"/>
    <property type="evidence" value="ECO:0007669"/>
    <property type="project" value="UniProtKB-KW"/>
</dbReference>
<dbReference type="PANTHER" id="PTHR32439:SF9">
    <property type="entry name" value="BLR3264 PROTEIN"/>
    <property type="match status" value="1"/>
</dbReference>
<dbReference type="Gene3D" id="3.90.480.10">
    <property type="entry name" value="Sulfite Reductase Hemoprotein,Domain 2"/>
    <property type="match status" value="1"/>
</dbReference>
<keyword evidence="4" id="KW-0560">Oxidoreductase</keyword>
<accession>A0A2G5PA59</accession>
<dbReference type="InterPro" id="IPR012798">
    <property type="entry name" value="Cbl_synth_CobG-like"/>
</dbReference>
<dbReference type="InterPro" id="IPR051329">
    <property type="entry name" value="NIR_SIR_4Fe-4S"/>
</dbReference>
<dbReference type="Pfam" id="PF03460">
    <property type="entry name" value="NIR_SIR_ferr"/>
    <property type="match status" value="1"/>
</dbReference>
<protein>
    <submittedName>
        <fullName evidence="8">Precorrin-3B synthase</fullName>
    </submittedName>
</protein>
<dbReference type="Gene3D" id="3.30.413.10">
    <property type="entry name" value="Sulfite Reductase Hemoprotein, domain 1"/>
    <property type="match status" value="1"/>
</dbReference>
<dbReference type="STRING" id="85968.GCA_900073015_02681"/>
<keyword evidence="3" id="KW-0479">Metal-binding</keyword>
<evidence type="ECO:0000313" key="8">
    <source>
        <dbReference type="EMBL" id="PIB75251.1"/>
    </source>
</evidence>
<dbReference type="PANTHER" id="PTHR32439">
    <property type="entry name" value="FERREDOXIN--NITRITE REDUCTASE, CHLOROPLASTIC"/>
    <property type="match status" value="1"/>
</dbReference>
<evidence type="ECO:0000256" key="6">
    <source>
        <dbReference type="ARBA" id="ARBA00023014"/>
    </source>
</evidence>
<dbReference type="InterPro" id="IPR045854">
    <property type="entry name" value="NO2/SO3_Rdtase_4Fe4S_sf"/>
</dbReference>
<dbReference type="SUPFAM" id="SSF55124">
    <property type="entry name" value="Nitrite/Sulfite reductase N-terminal domain-like"/>
    <property type="match status" value="2"/>
</dbReference>
<evidence type="ECO:0000313" key="9">
    <source>
        <dbReference type="Proteomes" id="UP000230551"/>
    </source>
</evidence>
<proteinExistence type="predicted"/>
<reference evidence="8 9" key="1">
    <citation type="journal article" date="2017" name="Infect. Genet. Evol.">
        <title>The new phylogeny of the genus Mycobacterium: The old and the news.</title>
        <authorList>
            <person name="Tortoli E."/>
            <person name="Fedrizzi T."/>
            <person name="Meehan C.J."/>
            <person name="Trovato A."/>
            <person name="Grottola A."/>
            <person name="Giacobazzi E."/>
            <person name="Serpini G.F."/>
            <person name="Tagliazucchi S."/>
            <person name="Fabio A."/>
            <person name="Bettua C."/>
            <person name="Bertorelli R."/>
            <person name="Frascaro F."/>
            <person name="De Sanctis V."/>
            <person name="Pecorari M."/>
            <person name="Jousson O."/>
            <person name="Segata N."/>
            <person name="Cirillo D.M."/>
        </authorList>
    </citation>
    <scope>NUCLEOTIDE SEQUENCE [LARGE SCALE GENOMIC DNA]</scope>
    <source>
        <strain evidence="8 9">CIP1034565</strain>
    </source>
</reference>
<dbReference type="NCBIfam" id="TIGR02435">
    <property type="entry name" value="CobG"/>
    <property type="match status" value="1"/>
</dbReference>
<evidence type="ECO:0000256" key="2">
    <source>
        <dbReference type="ARBA" id="ARBA00022617"/>
    </source>
</evidence>
<name>A0A2G5PA59_9MYCO</name>